<organism evidence="1 2">
    <name type="scientific">Vaccinium darrowii</name>
    <dbReference type="NCBI Taxonomy" id="229202"/>
    <lineage>
        <taxon>Eukaryota</taxon>
        <taxon>Viridiplantae</taxon>
        <taxon>Streptophyta</taxon>
        <taxon>Embryophyta</taxon>
        <taxon>Tracheophyta</taxon>
        <taxon>Spermatophyta</taxon>
        <taxon>Magnoliopsida</taxon>
        <taxon>eudicotyledons</taxon>
        <taxon>Gunneridae</taxon>
        <taxon>Pentapetalae</taxon>
        <taxon>asterids</taxon>
        <taxon>Ericales</taxon>
        <taxon>Ericaceae</taxon>
        <taxon>Vaccinioideae</taxon>
        <taxon>Vaccinieae</taxon>
        <taxon>Vaccinium</taxon>
    </lineage>
</organism>
<name>A0ACB7XDB3_9ERIC</name>
<protein>
    <submittedName>
        <fullName evidence="1">Uncharacterized protein</fullName>
    </submittedName>
</protein>
<dbReference type="Proteomes" id="UP000828048">
    <property type="component" value="Chromosome 6"/>
</dbReference>
<reference evidence="1 2" key="1">
    <citation type="journal article" date="2021" name="Hortic Res">
        <title>High-quality reference genome and annotation aids understanding of berry development for evergreen blueberry (Vaccinium darrowii).</title>
        <authorList>
            <person name="Yu J."/>
            <person name="Hulse-Kemp A.M."/>
            <person name="Babiker E."/>
            <person name="Staton M."/>
        </authorList>
    </citation>
    <scope>NUCLEOTIDE SEQUENCE [LARGE SCALE GENOMIC DNA]</scope>
    <source>
        <strain evidence="2">cv. NJ 8807/NJ 8810</strain>
        <tissue evidence="1">Young leaf</tissue>
    </source>
</reference>
<sequence>MAARRGESEGINLISSTYSDDDDEMEDVEHQEPPIDADPKDNDPKNTTNEDDSKTNNDTPSDMSRPLTPQQFSRPLTPQQFSLSSPPQAAVVVSESSRSRMGRLTIVDYGHDEAALSPEAEEGEITGTGVVMVDAQLQMTTVDIQEKTPSGTAQTVTPSDQAVTPQLSELDSQLINGAVNESESTEDAVTVSVEGAEDVDPLDKFLPPPPTARCSDELQKKIDKFLSLKRSGKSYNTEVRNKKEYRNPDFLLHAVTYQDIDQIGSCFSKDVFDPHGYDKSDYYDEIEADMKREMERKEQEKKKNQKVDFITGGAQPGVVGPSPKLNIPIAGLSNVAAGGLHSVAAAVDSVTRDGRQNKKSKWDKVDGDRRNVLPPGGHDSVSAAGAHAALLTAANAGTGYTAFAQQRRREAEEKRSSERKMDRRS</sequence>
<gene>
    <name evidence="1" type="ORF">Vadar_029994</name>
</gene>
<proteinExistence type="predicted"/>
<keyword evidence="2" id="KW-1185">Reference proteome</keyword>
<comment type="caution">
    <text evidence="1">The sequence shown here is derived from an EMBL/GenBank/DDBJ whole genome shotgun (WGS) entry which is preliminary data.</text>
</comment>
<dbReference type="EMBL" id="CM037156">
    <property type="protein sequence ID" value="KAH7838693.1"/>
    <property type="molecule type" value="Genomic_DNA"/>
</dbReference>
<evidence type="ECO:0000313" key="1">
    <source>
        <dbReference type="EMBL" id="KAH7838693.1"/>
    </source>
</evidence>
<evidence type="ECO:0000313" key="2">
    <source>
        <dbReference type="Proteomes" id="UP000828048"/>
    </source>
</evidence>
<accession>A0ACB7XDB3</accession>